<protein>
    <submittedName>
        <fullName evidence="1">12240_t:CDS:1</fullName>
    </submittedName>
</protein>
<feature type="non-terminal residue" evidence="1">
    <location>
        <position position="78"/>
    </location>
</feature>
<name>A0A9N9NYM0_9GLOM</name>
<sequence length="78" mass="8940">QTGLVHSQYGIKMMELTAYKLSPMLPNSELSLSSHFTICYPLYSISKTVNLKFNKDDTCYLYKSVVKDQFHLWTCPAA</sequence>
<evidence type="ECO:0000313" key="1">
    <source>
        <dbReference type="EMBL" id="CAG8775826.1"/>
    </source>
</evidence>
<feature type="non-terminal residue" evidence="1">
    <location>
        <position position="1"/>
    </location>
</feature>
<dbReference type="EMBL" id="CAJVPS010055559">
    <property type="protein sequence ID" value="CAG8775826.1"/>
    <property type="molecule type" value="Genomic_DNA"/>
</dbReference>
<comment type="caution">
    <text evidence="1">The sequence shown here is derived from an EMBL/GenBank/DDBJ whole genome shotgun (WGS) entry which is preliminary data.</text>
</comment>
<reference evidence="1" key="1">
    <citation type="submission" date="2021-06" db="EMBL/GenBank/DDBJ databases">
        <authorList>
            <person name="Kallberg Y."/>
            <person name="Tangrot J."/>
            <person name="Rosling A."/>
        </authorList>
    </citation>
    <scope>NUCLEOTIDE SEQUENCE</scope>
    <source>
        <strain evidence="1">FL130A</strain>
    </source>
</reference>
<keyword evidence="2" id="KW-1185">Reference proteome</keyword>
<dbReference type="Proteomes" id="UP000789508">
    <property type="component" value="Unassembled WGS sequence"/>
</dbReference>
<evidence type="ECO:0000313" key="2">
    <source>
        <dbReference type="Proteomes" id="UP000789508"/>
    </source>
</evidence>
<accession>A0A9N9NYM0</accession>
<dbReference type="AlphaFoldDB" id="A0A9N9NYM0"/>
<gene>
    <name evidence="1" type="ORF">ALEPTO_LOCUS14397</name>
</gene>
<organism evidence="1 2">
    <name type="scientific">Ambispora leptoticha</name>
    <dbReference type="NCBI Taxonomy" id="144679"/>
    <lineage>
        <taxon>Eukaryota</taxon>
        <taxon>Fungi</taxon>
        <taxon>Fungi incertae sedis</taxon>
        <taxon>Mucoromycota</taxon>
        <taxon>Glomeromycotina</taxon>
        <taxon>Glomeromycetes</taxon>
        <taxon>Archaeosporales</taxon>
        <taxon>Ambisporaceae</taxon>
        <taxon>Ambispora</taxon>
    </lineage>
</organism>
<proteinExistence type="predicted"/>